<reference evidence="1 2" key="1">
    <citation type="journal article" date="2019" name="Genome Biol. Evol.">
        <title>Insights into the evolution of the New World diploid cottons (Gossypium, subgenus Houzingenia) based on genome sequencing.</title>
        <authorList>
            <person name="Grover C.E."/>
            <person name="Arick M.A. 2nd"/>
            <person name="Thrash A."/>
            <person name="Conover J.L."/>
            <person name="Sanders W.S."/>
            <person name="Peterson D.G."/>
            <person name="Frelichowski J.E."/>
            <person name="Scheffler J.A."/>
            <person name="Scheffler B.E."/>
            <person name="Wendel J.F."/>
        </authorList>
    </citation>
    <scope>NUCLEOTIDE SEQUENCE [LARGE SCALE GENOMIC DNA]</scope>
    <source>
        <strain evidence="1">157</strain>
        <tissue evidence="1">Leaf</tissue>
    </source>
</reference>
<dbReference type="AlphaFoldDB" id="A0A7J8NLM0"/>
<evidence type="ECO:0000313" key="2">
    <source>
        <dbReference type="Proteomes" id="UP000593572"/>
    </source>
</evidence>
<organism evidence="1 2">
    <name type="scientific">Gossypium lobatum</name>
    <dbReference type="NCBI Taxonomy" id="34289"/>
    <lineage>
        <taxon>Eukaryota</taxon>
        <taxon>Viridiplantae</taxon>
        <taxon>Streptophyta</taxon>
        <taxon>Embryophyta</taxon>
        <taxon>Tracheophyta</taxon>
        <taxon>Spermatophyta</taxon>
        <taxon>Magnoliopsida</taxon>
        <taxon>eudicotyledons</taxon>
        <taxon>Gunneridae</taxon>
        <taxon>Pentapetalae</taxon>
        <taxon>rosids</taxon>
        <taxon>malvids</taxon>
        <taxon>Malvales</taxon>
        <taxon>Malvaceae</taxon>
        <taxon>Malvoideae</taxon>
        <taxon>Gossypium</taxon>
    </lineage>
</organism>
<dbReference type="Proteomes" id="UP000593572">
    <property type="component" value="Unassembled WGS sequence"/>
</dbReference>
<accession>A0A7J8NLM0</accession>
<gene>
    <name evidence="1" type="ORF">Golob_027814</name>
</gene>
<evidence type="ECO:0000313" key="1">
    <source>
        <dbReference type="EMBL" id="MBA0577712.1"/>
    </source>
</evidence>
<name>A0A7J8NLM0_9ROSI</name>
<keyword evidence="2" id="KW-1185">Reference proteome</keyword>
<sequence length="51" mass="6050">MGLPIDTVKHFCQVFVPSTRPIEEFLESEWLPNQLIEEWVQNLSTLTYQEI</sequence>
<comment type="caution">
    <text evidence="1">The sequence shown here is derived from an EMBL/GenBank/DDBJ whole genome shotgun (WGS) entry which is preliminary data.</text>
</comment>
<protein>
    <submittedName>
        <fullName evidence="1">Uncharacterized protein</fullName>
    </submittedName>
</protein>
<proteinExistence type="predicted"/>
<dbReference type="EMBL" id="JABEZX010356900">
    <property type="protein sequence ID" value="MBA0577712.1"/>
    <property type="molecule type" value="Genomic_DNA"/>
</dbReference>